<proteinExistence type="predicted"/>
<evidence type="ECO:0000259" key="2">
    <source>
        <dbReference type="SMART" id="SM00382"/>
    </source>
</evidence>
<feature type="compositionally biased region" description="Polar residues" evidence="1">
    <location>
        <begin position="1035"/>
        <end position="1046"/>
    </location>
</feature>
<gene>
    <name evidence="3" type="ORF">BJY01DRAFT_179464</name>
</gene>
<feature type="region of interest" description="Disordered" evidence="1">
    <location>
        <begin position="1"/>
        <end position="55"/>
    </location>
</feature>
<dbReference type="InterPro" id="IPR003959">
    <property type="entry name" value="ATPase_AAA_core"/>
</dbReference>
<keyword evidence="4" id="KW-1185">Reference proteome</keyword>
<accession>A0ABR4KW36</accession>
<dbReference type="InterPro" id="IPR027417">
    <property type="entry name" value="P-loop_NTPase"/>
</dbReference>
<comment type="caution">
    <text evidence="3">The sequence shown here is derived from an EMBL/GenBank/DDBJ whole genome shotgun (WGS) entry which is preliminary data.</text>
</comment>
<feature type="compositionally biased region" description="Polar residues" evidence="1">
    <location>
        <begin position="42"/>
        <end position="53"/>
    </location>
</feature>
<feature type="compositionally biased region" description="Basic and acidic residues" evidence="1">
    <location>
        <begin position="108"/>
        <end position="134"/>
    </location>
</feature>
<dbReference type="Gene3D" id="3.40.50.300">
    <property type="entry name" value="P-loop containing nucleotide triphosphate hydrolases"/>
    <property type="match status" value="1"/>
</dbReference>
<dbReference type="Proteomes" id="UP001610446">
    <property type="component" value="Unassembled WGS sequence"/>
</dbReference>
<feature type="compositionally biased region" description="Basic and acidic residues" evidence="1">
    <location>
        <begin position="74"/>
        <end position="85"/>
    </location>
</feature>
<sequence length="1046" mass="118875">MNQSHQPVPIQEPSIPRENSELVDRDGLLDGRSGIDEETRDQSNLYATSPSTTDDIRRLEQRLHELEQEIKSLAHRRSADSIERSRSRRGLRYYSNSETGSEYGNDAGEDRSDRASERGEVMEPVTHHERHVTPKAEKTSVVGYYNRFADDNVYAVEVMVREYRNAPSDVHLELQEFENLMGGMNHPEGLEILYERRRPPSAPGTFVDRIRINSQPVIELLHGFDPSIPMDDGPLVADSPFAALIEYHDRIREAMESWPENELAEPGDTMVNQSLAISSRQALEEVRAYWEFFDSAIIPVYTRSGASDSKMKVRFLDLPYLFRLGEDLYYPEGERTLSTDSHDYFTTCRLDPNYTFREFNQVDADLRLVCYYIDFDGKFYIPIRREVTIERFDGEREVTSLPIYPARCMPQPSEHMDGPQKQGLRFVNYIAERQMLYQGWALQRGEEKEGLERGYISSSVIIDPGEAFRSVPDWQPEDGGTTATHASAAVVRDSGVSVWERSRNGYVMGRTKPSQWNFVERYLHYLKRSGDDFTHRLGLGDPTKHRKERLDDGELALLPRRLFAYALQDRTFVILDINHVKQPSWIGDPFSDLIIHASQKQMVRSLVHSHFKKREMEQKHGFFGVGQDIINNKGRGLVILLHGVPGVGKSSTAEAVAQKWGNPLLAITCGDLGLEAAAVERSLKEIFRLAQLWDCVLLLDEAEVFLSQRSPADLQRNALVSVFLRVLEYYSGILFLTTNRVGNIDEAFKSRIHVSLYYPPLGEEQTRRIWEMNIERLRKAEKEHSEVTGEPMPTIDKENILKFSDSHYGNSKPQERWNGRQIRNAFLTATALARYEYHDATEKAATGEATGPPKYEIAKRHFEKVAMAGAGFEYYLQQAKGKTDGELAYDHGIRADYLNKPTQPRTHHDQPQDTRRGQQLPDAYNGTYHEVNRDHSPFNSPGYHPGAGPAAQRAESHYGHTNHPGYQPDPYNQGYGTQTQSQWGSGNRNDELGPVLSTGMYAGQLTPSRARTPQPSYSGQRVGPGPSAAFPSPNPYGSNLNDDGFD</sequence>
<dbReference type="EMBL" id="JBFXLU010000007">
    <property type="protein sequence ID" value="KAL2856501.1"/>
    <property type="molecule type" value="Genomic_DNA"/>
</dbReference>
<reference evidence="3 4" key="1">
    <citation type="submission" date="2024-07" db="EMBL/GenBank/DDBJ databases">
        <title>Section-level genome sequencing and comparative genomics of Aspergillus sections Usti and Cavernicolus.</title>
        <authorList>
            <consortium name="Lawrence Berkeley National Laboratory"/>
            <person name="Nybo J.L."/>
            <person name="Vesth T.C."/>
            <person name="Theobald S."/>
            <person name="Frisvad J.C."/>
            <person name="Larsen T.O."/>
            <person name="Kjaerboelling I."/>
            <person name="Rothschild-Mancinelli K."/>
            <person name="Lyhne E.K."/>
            <person name="Kogle M.E."/>
            <person name="Barry K."/>
            <person name="Clum A."/>
            <person name="Na H."/>
            <person name="Ledsgaard L."/>
            <person name="Lin J."/>
            <person name="Lipzen A."/>
            <person name="Kuo A."/>
            <person name="Riley R."/>
            <person name="Mondo S."/>
            <person name="Labutti K."/>
            <person name="Haridas S."/>
            <person name="Pangalinan J."/>
            <person name="Salamov A.A."/>
            <person name="Simmons B.A."/>
            <person name="Magnuson J.K."/>
            <person name="Chen J."/>
            <person name="Drula E."/>
            <person name="Henrissat B."/>
            <person name="Wiebenga A."/>
            <person name="Lubbers R.J."/>
            <person name="Gomes A.C."/>
            <person name="Makela M.R."/>
            <person name="Stajich J."/>
            <person name="Grigoriev I.V."/>
            <person name="Mortensen U.H."/>
            <person name="De Vries R.P."/>
            <person name="Baker S.E."/>
            <person name="Andersen M.R."/>
        </authorList>
    </citation>
    <scope>NUCLEOTIDE SEQUENCE [LARGE SCALE GENOMIC DNA]</scope>
    <source>
        <strain evidence="3 4">CBS 123904</strain>
    </source>
</reference>
<dbReference type="InterPro" id="IPR003593">
    <property type="entry name" value="AAA+_ATPase"/>
</dbReference>
<dbReference type="InterPro" id="IPR054289">
    <property type="entry name" value="DUF7025"/>
</dbReference>
<organism evidence="3 4">
    <name type="scientific">Aspergillus pseudoustus</name>
    <dbReference type="NCBI Taxonomy" id="1810923"/>
    <lineage>
        <taxon>Eukaryota</taxon>
        <taxon>Fungi</taxon>
        <taxon>Dikarya</taxon>
        <taxon>Ascomycota</taxon>
        <taxon>Pezizomycotina</taxon>
        <taxon>Eurotiomycetes</taxon>
        <taxon>Eurotiomycetidae</taxon>
        <taxon>Eurotiales</taxon>
        <taxon>Aspergillaceae</taxon>
        <taxon>Aspergillus</taxon>
        <taxon>Aspergillus subgen. Nidulantes</taxon>
    </lineage>
</organism>
<evidence type="ECO:0000256" key="1">
    <source>
        <dbReference type="SAM" id="MobiDB-lite"/>
    </source>
</evidence>
<dbReference type="CDD" id="cd19481">
    <property type="entry name" value="RecA-like_protease"/>
    <property type="match status" value="1"/>
</dbReference>
<name>A0ABR4KW36_9EURO</name>
<dbReference type="SMART" id="SM00382">
    <property type="entry name" value="AAA"/>
    <property type="match status" value="1"/>
</dbReference>
<feature type="compositionally biased region" description="Polar residues" evidence="1">
    <location>
        <begin position="1005"/>
        <end position="1019"/>
    </location>
</feature>
<feature type="region of interest" description="Disordered" evidence="1">
    <location>
        <begin position="897"/>
        <end position="1046"/>
    </location>
</feature>
<feature type="domain" description="AAA+ ATPase" evidence="2">
    <location>
        <begin position="635"/>
        <end position="762"/>
    </location>
</feature>
<dbReference type="Pfam" id="PF22942">
    <property type="entry name" value="DUF7025"/>
    <property type="match status" value="1"/>
</dbReference>
<dbReference type="PANTHER" id="PTHR46411">
    <property type="entry name" value="FAMILY ATPASE, PUTATIVE-RELATED"/>
    <property type="match status" value="1"/>
</dbReference>
<evidence type="ECO:0000313" key="4">
    <source>
        <dbReference type="Proteomes" id="UP001610446"/>
    </source>
</evidence>
<protein>
    <recommendedName>
        <fullName evidence="2">AAA+ ATPase domain-containing protein</fullName>
    </recommendedName>
</protein>
<feature type="compositionally biased region" description="Basic and acidic residues" evidence="1">
    <location>
        <begin position="18"/>
        <end position="41"/>
    </location>
</feature>
<feature type="region of interest" description="Disordered" evidence="1">
    <location>
        <begin position="74"/>
        <end position="134"/>
    </location>
</feature>
<feature type="compositionally biased region" description="Polar residues" evidence="1">
    <location>
        <begin position="974"/>
        <end position="987"/>
    </location>
</feature>
<feature type="compositionally biased region" description="Basic and acidic residues" evidence="1">
    <location>
        <begin position="906"/>
        <end position="916"/>
    </location>
</feature>
<dbReference type="PANTHER" id="PTHR46411:SF3">
    <property type="entry name" value="AAA+ ATPASE DOMAIN-CONTAINING PROTEIN"/>
    <property type="match status" value="1"/>
</dbReference>
<dbReference type="Pfam" id="PF23232">
    <property type="entry name" value="AAA_lid_13"/>
    <property type="match status" value="1"/>
</dbReference>
<evidence type="ECO:0000313" key="3">
    <source>
        <dbReference type="EMBL" id="KAL2856501.1"/>
    </source>
</evidence>
<dbReference type="SUPFAM" id="SSF52540">
    <property type="entry name" value="P-loop containing nucleoside triphosphate hydrolases"/>
    <property type="match status" value="1"/>
</dbReference>
<dbReference type="InterPro" id="IPR056599">
    <property type="entry name" value="AAA_lid_fung"/>
</dbReference>
<dbReference type="Pfam" id="PF00004">
    <property type="entry name" value="AAA"/>
    <property type="match status" value="1"/>
</dbReference>